<evidence type="ECO:0000256" key="1">
    <source>
        <dbReference type="ARBA" id="ARBA00001936"/>
    </source>
</evidence>
<evidence type="ECO:0000256" key="7">
    <source>
        <dbReference type="ARBA" id="ARBA00023211"/>
    </source>
</evidence>
<dbReference type="Gene3D" id="3.90.79.10">
    <property type="entry name" value="Nucleoside Triphosphate Pyrophosphohydrolase"/>
    <property type="match status" value="1"/>
</dbReference>
<sequence length="364" mass="41696">MKSVNGKIWRNSASLILLSKRYRDFVSCRSGSVNYDVLLQTRAVSASFPNSVVFPGGVAEPVDENVDWLHHLQSFGYTQNDFNAFHLANTPSTPIFQPDPIKRHISLRITAIRETFEELGVLICSRTHKGKKTQLSADLISDIDIKSWQKKVSSNPEELLNLCKEHKCYPDIWSLHFWSNWLSPVALPKRFDTAFFVAALDNEIPQISNNSEVTDVKWSSPQEILEKNLRKELELYPPQAYELNRLIHFSDIDVLVKYAAERSSSGCELIYPVVVEAKDGKIHVLPGDDLYPLNVNYKEGANILHPEKTILELRENCHMLHRLEITSLKEFKTEFVFRNHHPPDHINMGDKIISVNSTLHKNVK</sequence>
<proteinExistence type="inferred from homology"/>
<evidence type="ECO:0000259" key="8">
    <source>
        <dbReference type="PROSITE" id="PS51462"/>
    </source>
</evidence>
<dbReference type="SUPFAM" id="SSF55811">
    <property type="entry name" value="Nudix"/>
    <property type="match status" value="1"/>
</dbReference>
<keyword evidence="7" id="KW-0464">Manganese</keyword>
<name>A0ABN8B9C2_CHISP</name>
<dbReference type="PROSITE" id="PS51462">
    <property type="entry name" value="NUDIX"/>
    <property type="match status" value="1"/>
</dbReference>
<evidence type="ECO:0000313" key="10">
    <source>
        <dbReference type="Proteomes" id="UP001153292"/>
    </source>
</evidence>
<keyword evidence="4" id="KW-0479">Metal-binding</keyword>
<evidence type="ECO:0000256" key="5">
    <source>
        <dbReference type="ARBA" id="ARBA00022801"/>
    </source>
</evidence>
<dbReference type="EMBL" id="OU963897">
    <property type="protein sequence ID" value="CAH0405182.1"/>
    <property type="molecule type" value="Genomic_DNA"/>
</dbReference>
<accession>A0ABN8B9C2</accession>
<evidence type="ECO:0000256" key="4">
    <source>
        <dbReference type="ARBA" id="ARBA00022723"/>
    </source>
</evidence>
<feature type="domain" description="Nudix hydrolase" evidence="8">
    <location>
        <begin position="8"/>
        <end position="242"/>
    </location>
</feature>
<dbReference type="PANTHER" id="PTHR12318:SF0">
    <property type="entry name" value="ACYL-COENZYME A DIPHOSPHATASE NUDT19"/>
    <property type="match status" value="1"/>
</dbReference>
<dbReference type="Proteomes" id="UP001153292">
    <property type="component" value="Chromosome 4"/>
</dbReference>
<dbReference type="CDD" id="cd18870">
    <property type="entry name" value="NUDIX_AcylCoAdiphos_Nudt19"/>
    <property type="match status" value="1"/>
</dbReference>
<comment type="cofactor">
    <cofactor evidence="2">
        <name>Mg(2+)</name>
        <dbReference type="ChEBI" id="CHEBI:18420"/>
    </cofactor>
</comment>
<evidence type="ECO:0000256" key="6">
    <source>
        <dbReference type="ARBA" id="ARBA00022842"/>
    </source>
</evidence>
<reference evidence="9" key="1">
    <citation type="submission" date="2021-12" db="EMBL/GenBank/DDBJ databases">
        <authorList>
            <person name="King R."/>
        </authorList>
    </citation>
    <scope>NUCLEOTIDE SEQUENCE</scope>
</reference>
<organism evidence="9 10">
    <name type="scientific">Chilo suppressalis</name>
    <name type="common">Asiatic rice borer moth</name>
    <dbReference type="NCBI Taxonomy" id="168631"/>
    <lineage>
        <taxon>Eukaryota</taxon>
        <taxon>Metazoa</taxon>
        <taxon>Ecdysozoa</taxon>
        <taxon>Arthropoda</taxon>
        <taxon>Hexapoda</taxon>
        <taxon>Insecta</taxon>
        <taxon>Pterygota</taxon>
        <taxon>Neoptera</taxon>
        <taxon>Endopterygota</taxon>
        <taxon>Lepidoptera</taxon>
        <taxon>Glossata</taxon>
        <taxon>Ditrysia</taxon>
        <taxon>Pyraloidea</taxon>
        <taxon>Crambidae</taxon>
        <taxon>Crambinae</taxon>
        <taxon>Chilo</taxon>
    </lineage>
</organism>
<dbReference type="PANTHER" id="PTHR12318">
    <property type="entry name" value="TESTOSTERONE-REGULATED PROTEIN RP2"/>
    <property type="match status" value="1"/>
</dbReference>
<dbReference type="InterPro" id="IPR015797">
    <property type="entry name" value="NUDIX_hydrolase-like_dom_sf"/>
</dbReference>
<keyword evidence="5" id="KW-0378">Hydrolase</keyword>
<keyword evidence="6" id="KW-0460">Magnesium</keyword>
<evidence type="ECO:0000256" key="2">
    <source>
        <dbReference type="ARBA" id="ARBA00001946"/>
    </source>
</evidence>
<dbReference type="InterPro" id="IPR039121">
    <property type="entry name" value="NUDT19"/>
</dbReference>
<evidence type="ECO:0000313" key="9">
    <source>
        <dbReference type="EMBL" id="CAH0405182.1"/>
    </source>
</evidence>
<dbReference type="InterPro" id="IPR000086">
    <property type="entry name" value="NUDIX_hydrolase_dom"/>
</dbReference>
<keyword evidence="10" id="KW-1185">Reference proteome</keyword>
<protein>
    <recommendedName>
        <fullName evidence="8">Nudix hydrolase domain-containing protein</fullName>
    </recommendedName>
</protein>
<comment type="cofactor">
    <cofactor evidence="1">
        <name>Mn(2+)</name>
        <dbReference type="ChEBI" id="CHEBI:29035"/>
    </cofactor>
</comment>
<comment type="similarity">
    <text evidence="3">Belongs to the Nudix hydrolase family.</text>
</comment>
<evidence type="ECO:0000256" key="3">
    <source>
        <dbReference type="ARBA" id="ARBA00005582"/>
    </source>
</evidence>
<gene>
    <name evidence="9" type="ORF">CHILSU_LOCUS8535</name>
</gene>